<keyword evidence="12" id="KW-0540">Nuclease</keyword>
<keyword evidence="3" id="KW-0815">Transposition</keyword>
<evidence type="ECO:0000256" key="8">
    <source>
        <dbReference type="SAM" id="MobiDB-lite"/>
    </source>
</evidence>
<evidence type="ECO:0000256" key="2">
    <source>
        <dbReference type="ARBA" id="ARBA00011044"/>
    </source>
</evidence>
<sequence>MATKAVKRAFKYRFYPNPEQAAELARTFGCVRLVYNMALAARTQAWTLRQERVNYNATSAMLTGWKKTGELAFLNDVSSVPLQQVLRHLQAAFTNFFARRARYPTFKSKKKSRRSAEYTTSAFRWRDGKLTLAKMAAPLNIVWSRPLPEGVAPSTVTVSRDAAGRWFVSLLCDDVIEQTPTSGVVGIDAGLDSLLTLSTGEKIVNPRHERRDRAALARAQRALARKEKGSNNRAKARLKVARIHARITDRRRDHLHKLTTRLVRENQTIVIEDLTVRNMVKNRSLARAISDAAWRQFRTLLEYKTDWHGRTLLVTDRWFPSSKLCSTCGALAERMPLNVRTWTCRCGTVHDRDVNAARNILAAGQAERACGEGVRPQRGNLRSGQPTVKQENPRATTGIPSL</sequence>
<dbReference type="EMBL" id="JBCGDC010000077">
    <property type="protein sequence ID" value="MFB6396044.1"/>
    <property type="molecule type" value="Genomic_DNA"/>
</dbReference>
<keyword evidence="5" id="KW-0862">Zinc</keyword>
<keyword evidence="6" id="KW-0238">DNA-binding</keyword>
<evidence type="ECO:0000259" key="9">
    <source>
        <dbReference type="Pfam" id="PF01385"/>
    </source>
</evidence>
<organism evidence="12 13">
    <name type="scientific">Polymorphospora lycopeni</name>
    <dbReference type="NCBI Taxonomy" id="3140240"/>
    <lineage>
        <taxon>Bacteria</taxon>
        <taxon>Bacillati</taxon>
        <taxon>Actinomycetota</taxon>
        <taxon>Actinomycetes</taxon>
        <taxon>Micromonosporales</taxon>
        <taxon>Micromonosporaceae</taxon>
        <taxon>Polymorphospora</taxon>
    </lineage>
</organism>
<evidence type="ECO:0000259" key="11">
    <source>
        <dbReference type="Pfam" id="PF12323"/>
    </source>
</evidence>
<evidence type="ECO:0000256" key="3">
    <source>
        <dbReference type="ARBA" id="ARBA00022578"/>
    </source>
</evidence>
<comment type="similarity">
    <text evidence="1">In the C-terminal section; belongs to the transposase 35 family.</text>
</comment>
<feature type="domain" description="Probable transposase IS891/IS1136/IS1341" evidence="9">
    <location>
        <begin position="176"/>
        <end position="283"/>
    </location>
</feature>
<comment type="similarity">
    <text evidence="2">In the N-terminal section; belongs to the transposase 2 family.</text>
</comment>
<dbReference type="InterPro" id="IPR051399">
    <property type="entry name" value="RNA-guided_DNA_endo/Transpos"/>
</dbReference>
<feature type="domain" description="Transposase putative helix-turn-helix" evidence="11">
    <location>
        <begin position="6"/>
        <end position="49"/>
    </location>
</feature>
<dbReference type="InterPro" id="IPR010095">
    <property type="entry name" value="Cas12f1-like_TNB"/>
</dbReference>
<protein>
    <submittedName>
        <fullName evidence="12">RNA-guided endonuclease TnpB family protein</fullName>
    </submittedName>
</protein>
<evidence type="ECO:0000313" key="13">
    <source>
        <dbReference type="Proteomes" id="UP001582793"/>
    </source>
</evidence>
<evidence type="ECO:0000256" key="6">
    <source>
        <dbReference type="ARBA" id="ARBA00023125"/>
    </source>
</evidence>
<dbReference type="PANTHER" id="PTHR30405">
    <property type="entry name" value="TRANSPOSASE"/>
    <property type="match status" value="1"/>
</dbReference>
<dbReference type="PANTHER" id="PTHR30405:SF25">
    <property type="entry name" value="RNA-GUIDED DNA ENDONUCLEASE INSQ-RELATED"/>
    <property type="match status" value="1"/>
</dbReference>
<feature type="domain" description="Cas12f1-like TNB" evidence="10">
    <location>
        <begin position="294"/>
        <end position="360"/>
    </location>
</feature>
<dbReference type="Pfam" id="PF01385">
    <property type="entry name" value="OrfB_IS605"/>
    <property type="match status" value="1"/>
</dbReference>
<evidence type="ECO:0000259" key="10">
    <source>
        <dbReference type="Pfam" id="PF07282"/>
    </source>
</evidence>
<dbReference type="RefSeq" id="WP_375735626.1">
    <property type="nucleotide sequence ID" value="NZ_JBCGDC010000077.1"/>
</dbReference>
<evidence type="ECO:0000313" key="12">
    <source>
        <dbReference type="EMBL" id="MFB6396044.1"/>
    </source>
</evidence>
<name>A0ABV5CVL6_9ACTN</name>
<accession>A0ABV5CVL6</accession>
<evidence type="ECO:0000256" key="5">
    <source>
        <dbReference type="ARBA" id="ARBA00022833"/>
    </source>
</evidence>
<evidence type="ECO:0000256" key="7">
    <source>
        <dbReference type="ARBA" id="ARBA00023172"/>
    </source>
</evidence>
<gene>
    <name evidence="12" type="ORF">AAFH96_23480</name>
</gene>
<keyword evidence="7" id="KW-0233">DNA recombination</keyword>
<dbReference type="GO" id="GO:0004519">
    <property type="term" value="F:endonuclease activity"/>
    <property type="evidence" value="ECO:0007669"/>
    <property type="project" value="UniProtKB-KW"/>
</dbReference>
<evidence type="ECO:0000256" key="1">
    <source>
        <dbReference type="ARBA" id="ARBA00008761"/>
    </source>
</evidence>
<dbReference type="NCBIfam" id="TIGR01766">
    <property type="entry name" value="IS200/IS605 family accessory protein TnpB-like domain"/>
    <property type="match status" value="1"/>
</dbReference>
<proteinExistence type="inferred from homology"/>
<dbReference type="Proteomes" id="UP001582793">
    <property type="component" value="Unassembled WGS sequence"/>
</dbReference>
<keyword evidence="12" id="KW-0255">Endonuclease</keyword>
<evidence type="ECO:0000256" key="4">
    <source>
        <dbReference type="ARBA" id="ARBA00022723"/>
    </source>
</evidence>
<keyword evidence="12" id="KW-0378">Hydrolase</keyword>
<feature type="region of interest" description="Disordered" evidence="8">
    <location>
        <begin position="371"/>
        <end position="402"/>
    </location>
</feature>
<keyword evidence="13" id="KW-1185">Reference proteome</keyword>
<dbReference type="InterPro" id="IPR001959">
    <property type="entry name" value="Transposase"/>
</dbReference>
<dbReference type="InterPro" id="IPR021027">
    <property type="entry name" value="Transposase_put_HTH"/>
</dbReference>
<feature type="compositionally biased region" description="Polar residues" evidence="8">
    <location>
        <begin position="380"/>
        <end position="402"/>
    </location>
</feature>
<keyword evidence="4" id="KW-0479">Metal-binding</keyword>
<dbReference type="Pfam" id="PF12323">
    <property type="entry name" value="HTH_OrfB_IS605"/>
    <property type="match status" value="1"/>
</dbReference>
<dbReference type="NCBIfam" id="NF040570">
    <property type="entry name" value="guided_TnpB"/>
    <property type="match status" value="1"/>
</dbReference>
<dbReference type="Pfam" id="PF07282">
    <property type="entry name" value="Cas12f1-like_TNB"/>
    <property type="match status" value="1"/>
</dbReference>
<comment type="caution">
    <text evidence="12">The sequence shown here is derived from an EMBL/GenBank/DDBJ whole genome shotgun (WGS) entry which is preliminary data.</text>
</comment>
<reference evidence="12 13" key="1">
    <citation type="submission" date="2024-04" db="EMBL/GenBank/DDBJ databases">
        <title>Polymorphospora sp. isolated from Baiyangdian Lake in Xiong'an New Area.</title>
        <authorList>
            <person name="Zhang X."/>
            <person name="Liu J."/>
        </authorList>
    </citation>
    <scope>NUCLEOTIDE SEQUENCE [LARGE SCALE GENOMIC DNA]</scope>
    <source>
        <strain evidence="12 13">2-325</strain>
    </source>
</reference>